<organism evidence="2 3">
    <name type="scientific">Amycolatopsis camponoti</name>
    <dbReference type="NCBI Taxonomy" id="2606593"/>
    <lineage>
        <taxon>Bacteria</taxon>
        <taxon>Bacillati</taxon>
        <taxon>Actinomycetota</taxon>
        <taxon>Actinomycetes</taxon>
        <taxon>Pseudonocardiales</taxon>
        <taxon>Pseudonocardiaceae</taxon>
        <taxon>Amycolatopsis</taxon>
    </lineage>
</organism>
<accession>A0A6I8LP25</accession>
<proteinExistence type="predicted"/>
<protein>
    <submittedName>
        <fullName evidence="2">Transcriptional regulator</fullName>
    </submittedName>
</protein>
<evidence type="ECO:0000259" key="1">
    <source>
        <dbReference type="PROSITE" id="PS50995"/>
    </source>
</evidence>
<dbReference type="EMBL" id="CABVGP010000001">
    <property type="protein sequence ID" value="VVJ18198.1"/>
    <property type="molecule type" value="Genomic_DNA"/>
</dbReference>
<dbReference type="GO" id="GO:0006950">
    <property type="term" value="P:response to stress"/>
    <property type="evidence" value="ECO:0007669"/>
    <property type="project" value="TreeGrafter"/>
</dbReference>
<dbReference type="Gene3D" id="1.10.10.10">
    <property type="entry name" value="Winged helix-like DNA-binding domain superfamily/Winged helix DNA-binding domain"/>
    <property type="match status" value="1"/>
</dbReference>
<dbReference type="GO" id="GO:0003700">
    <property type="term" value="F:DNA-binding transcription factor activity"/>
    <property type="evidence" value="ECO:0007669"/>
    <property type="project" value="InterPro"/>
</dbReference>
<dbReference type="RefSeq" id="WP_155543251.1">
    <property type="nucleotide sequence ID" value="NZ_CABVGP010000001.1"/>
</dbReference>
<dbReference type="SUPFAM" id="SSF46785">
    <property type="entry name" value="Winged helix' DNA-binding domain"/>
    <property type="match status" value="1"/>
</dbReference>
<dbReference type="Pfam" id="PF01047">
    <property type="entry name" value="MarR"/>
    <property type="match status" value="1"/>
</dbReference>
<dbReference type="InterPro" id="IPR000835">
    <property type="entry name" value="HTH_MarR-typ"/>
</dbReference>
<dbReference type="PROSITE" id="PS50995">
    <property type="entry name" value="HTH_MARR_2"/>
    <property type="match status" value="1"/>
</dbReference>
<dbReference type="PANTHER" id="PTHR33164:SF99">
    <property type="entry name" value="MARR FAMILY REGULATORY PROTEIN"/>
    <property type="match status" value="1"/>
</dbReference>
<gene>
    <name evidence="2" type="ORF">AA23TX_03219</name>
</gene>
<keyword evidence="3" id="KW-1185">Reference proteome</keyword>
<dbReference type="SMART" id="SM00347">
    <property type="entry name" value="HTH_MARR"/>
    <property type="match status" value="1"/>
</dbReference>
<feature type="domain" description="HTH marR-type" evidence="1">
    <location>
        <begin position="1"/>
        <end position="144"/>
    </location>
</feature>
<sequence>MGRLSTEEQRAWTALRTTYALLHQRMDHRLKRDAGVSHLQYEILARLAAAPERELRMTELACAVVGSKSGVTYQIGQLEQAGLVRRRTCPSDVRAVYAVLTEEGSARLDRAAPGQVDLVRELLVDVLTPEQLRAVADGLGEANRRMRDSGDHGGSPG</sequence>
<evidence type="ECO:0000313" key="2">
    <source>
        <dbReference type="EMBL" id="VVJ18198.1"/>
    </source>
</evidence>
<dbReference type="InterPro" id="IPR036390">
    <property type="entry name" value="WH_DNA-bd_sf"/>
</dbReference>
<dbReference type="Proteomes" id="UP000399805">
    <property type="component" value="Unassembled WGS sequence"/>
</dbReference>
<dbReference type="PANTHER" id="PTHR33164">
    <property type="entry name" value="TRANSCRIPTIONAL REGULATOR, MARR FAMILY"/>
    <property type="match status" value="1"/>
</dbReference>
<reference evidence="2 3" key="1">
    <citation type="submission" date="2019-09" db="EMBL/GenBank/DDBJ databases">
        <authorList>
            <person name="Leyn A S."/>
        </authorList>
    </citation>
    <scope>NUCLEOTIDE SEQUENCE [LARGE SCALE GENOMIC DNA]</scope>
    <source>
        <strain evidence="2">AA231_1</strain>
    </source>
</reference>
<evidence type="ECO:0000313" key="3">
    <source>
        <dbReference type="Proteomes" id="UP000399805"/>
    </source>
</evidence>
<dbReference type="InterPro" id="IPR036388">
    <property type="entry name" value="WH-like_DNA-bd_sf"/>
</dbReference>
<dbReference type="AlphaFoldDB" id="A0A6I8LP25"/>
<dbReference type="InterPro" id="IPR039422">
    <property type="entry name" value="MarR/SlyA-like"/>
</dbReference>
<name>A0A6I8LP25_9PSEU</name>